<protein>
    <recommendedName>
        <fullName evidence="5">Ataxin-2 C-terminal domain-containing protein</fullName>
    </recommendedName>
</protein>
<name>A0AAF1B4L5_DAUCS</name>
<evidence type="ECO:0000313" key="3">
    <source>
        <dbReference type="EMBL" id="WOH06439.1"/>
    </source>
</evidence>
<keyword evidence="4" id="KW-1185">Reference proteome</keyword>
<dbReference type="AlphaFoldDB" id="A0AAF1B4L5"/>
<dbReference type="EMBL" id="CP093348">
    <property type="protein sequence ID" value="WOH06439.1"/>
    <property type="molecule type" value="Genomic_DNA"/>
</dbReference>
<reference evidence="3" key="1">
    <citation type="journal article" date="2016" name="Nat. Genet.">
        <title>A high-quality carrot genome assembly provides new insights into carotenoid accumulation and asterid genome evolution.</title>
        <authorList>
            <person name="Iorizzo M."/>
            <person name="Ellison S."/>
            <person name="Senalik D."/>
            <person name="Zeng P."/>
            <person name="Satapoomin P."/>
            <person name="Huang J."/>
            <person name="Bowman M."/>
            <person name="Iovene M."/>
            <person name="Sanseverino W."/>
            <person name="Cavagnaro P."/>
            <person name="Yildiz M."/>
            <person name="Macko-Podgorni A."/>
            <person name="Moranska E."/>
            <person name="Grzebelus E."/>
            <person name="Grzebelus D."/>
            <person name="Ashrafi H."/>
            <person name="Zheng Z."/>
            <person name="Cheng S."/>
            <person name="Spooner D."/>
            <person name="Van Deynze A."/>
            <person name="Simon P."/>
        </authorList>
    </citation>
    <scope>NUCLEOTIDE SEQUENCE</scope>
    <source>
        <tissue evidence="3">Leaf</tissue>
    </source>
</reference>
<evidence type="ECO:0000256" key="1">
    <source>
        <dbReference type="SAM" id="MobiDB-lite"/>
    </source>
</evidence>
<gene>
    <name evidence="2" type="ORF">DCAR_0625824</name>
    <name evidence="3" type="ORF">DCAR_0625866</name>
</gene>
<evidence type="ECO:0000313" key="2">
    <source>
        <dbReference type="EMBL" id="WOH06398.1"/>
    </source>
</evidence>
<dbReference type="Pfam" id="PF07145">
    <property type="entry name" value="PAM2"/>
    <property type="match status" value="1"/>
</dbReference>
<reference evidence="3" key="2">
    <citation type="submission" date="2022-03" db="EMBL/GenBank/DDBJ databases">
        <title>Draft title - Genomic analysis of global carrot germplasm unveils the trajectory of domestication and the origin of high carotenoid orange carrot.</title>
        <authorList>
            <person name="Iorizzo M."/>
            <person name="Ellison S."/>
            <person name="Senalik D."/>
            <person name="Macko-Podgorni A."/>
            <person name="Grzebelus D."/>
            <person name="Bostan H."/>
            <person name="Rolling W."/>
            <person name="Curaba J."/>
            <person name="Simon P."/>
        </authorList>
    </citation>
    <scope>NUCLEOTIDE SEQUENCE</scope>
    <source>
        <tissue evidence="3">Leaf</tissue>
    </source>
</reference>
<evidence type="ECO:0008006" key="5">
    <source>
        <dbReference type="Google" id="ProtNLM"/>
    </source>
</evidence>
<dbReference type="PANTHER" id="PTHR33790">
    <property type="entry name" value="OS05G0344200 PROTEIN"/>
    <property type="match status" value="1"/>
</dbReference>
<dbReference type="Proteomes" id="UP000077755">
    <property type="component" value="Chromosome 6"/>
</dbReference>
<evidence type="ECO:0000313" key="4">
    <source>
        <dbReference type="Proteomes" id="UP000077755"/>
    </source>
</evidence>
<organism evidence="3 4">
    <name type="scientific">Daucus carota subsp. sativus</name>
    <name type="common">Carrot</name>
    <dbReference type="NCBI Taxonomy" id="79200"/>
    <lineage>
        <taxon>Eukaryota</taxon>
        <taxon>Viridiplantae</taxon>
        <taxon>Streptophyta</taxon>
        <taxon>Embryophyta</taxon>
        <taxon>Tracheophyta</taxon>
        <taxon>Spermatophyta</taxon>
        <taxon>Magnoliopsida</taxon>
        <taxon>eudicotyledons</taxon>
        <taxon>Gunneridae</taxon>
        <taxon>Pentapetalae</taxon>
        <taxon>asterids</taxon>
        <taxon>campanulids</taxon>
        <taxon>Apiales</taxon>
        <taxon>Apiaceae</taxon>
        <taxon>Apioideae</taxon>
        <taxon>Scandiceae</taxon>
        <taxon>Daucinae</taxon>
        <taxon>Daucus</taxon>
        <taxon>Daucus sect. Daucus</taxon>
    </lineage>
</organism>
<accession>A0AAF1B4L5</accession>
<sequence>MELVSKGKSALNPNAPLFIPAALRQVEDFSPEWWQSVTTSTWFHTYWLSQQGENDDYHGCDEDDSEDIVNLLPDTIDLGTVEEFLEMETHFEQFIQSSEAEAEAERKSSLSASKETPGSGMLLNDHNMS</sequence>
<dbReference type="EMBL" id="CP093348">
    <property type="protein sequence ID" value="WOH06398.1"/>
    <property type="molecule type" value="Genomic_DNA"/>
</dbReference>
<proteinExistence type="predicted"/>
<dbReference type="InterPro" id="IPR040414">
    <property type="entry name" value="CID1/CID2"/>
</dbReference>
<feature type="region of interest" description="Disordered" evidence="1">
    <location>
        <begin position="97"/>
        <end position="129"/>
    </location>
</feature>
<dbReference type="InterPro" id="IPR009818">
    <property type="entry name" value="PAM2_motif"/>
</dbReference>
<dbReference type="PANTHER" id="PTHR33790:SF10">
    <property type="entry name" value="PROTEIN EARLY RESPONSIVE TO DEHYDRATION 15"/>
    <property type="match status" value="1"/>
</dbReference>